<proteinExistence type="predicted"/>
<protein>
    <submittedName>
        <fullName evidence="2">CSON000519 protein</fullName>
    </submittedName>
</protein>
<organism evidence="2">
    <name type="scientific">Culicoides sonorensis</name>
    <name type="common">Biting midge</name>
    <dbReference type="NCBI Taxonomy" id="179676"/>
    <lineage>
        <taxon>Eukaryota</taxon>
        <taxon>Metazoa</taxon>
        <taxon>Ecdysozoa</taxon>
        <taxon>Arthropoda</taxon>
        <taxon>Hexapoda</taxon>
        <taxon>Insecta</taxon>
        <taxon>Pterygota</taxon>
        <taxon>Neoptera</taxon>
        <taxon>Endopterygota</taxon>
        <taxon>Diptera</taxon>
        <taxon>Nematocera</taxon>
        <taxon>Chironomoidea</taxon>
        <taxon>Ceratopogonidae</taxon>
        <taxon>Ceratopogoninae</taxon>
        <taxon>Culicoides</taxon>
        <taxon>Monoculicoides</taxon>
    </lineage>
</organism>
<sequence>MTFLEQFPPIGACCLCINLRIGSVLTAIYFILESIGQIVGKAIFLSYDNPDNDGYVFWTLVGQIVFWHAAQIILAVILLLGSLRRKIGMVGFYCWIELILLIVECFFLVIALIGYATSAVYYIPIFGFHFYLWLCTNSYFLELLSENENQYQKKYRPAERVLH</sequence>
<feature type="transmembrane region" description="Helical" evidence="1">
    <location>
        <begin position="55"/>
        <end position="80"/>
    </location>
</feature>
<accession>A0A336MFX2</accession>
<keyword evidence="1" id="KW-0812">Transmembrane</keyword>
<evidence type="ECO:0000256" key="1">
    <source>
        <dbReference type="SAM" id="Phobius"/>
    </source>
</evidence>
<evidence type="ECO:0000313" key="2">
    <source>
        <dbReference type="EMBL" id="SSX28830.1"/>
    </source>
</evidence>
<gene>
    <name evidence="2" type="primary">CSON000519</name>
</gene>
<keyword evidence="1" id="KW-1133">Transmembrane helix</keyword>
<name>A0A336MFX2_CULSO</name>
<reference evidence="2" key="1">
    <citation type="submission" date="2018-07" db="EMBL/GenBank/DDBJ databases">
        <authorList>
            <person name="Quirk P.G."/>
            <person name="Krulwich T.A."/>
        </authorList>
    </citation>
    <scope>NUCLEOTIDE SEQUENCE</scope>
</reference>
<feature type="transmembrane region" description="Helical" evidence="1">
    <location>
        <begin position="121"/>
        <end position="144"/>
    </location>
</feature>
<dbReference type="EMBL" id="UFQT01001086">
    <property type="protein sequence ID" value="SSX28830.1"/>
    <property type="molecule type" value="Genomic_DNA"/>
</dbReference>
<dbReference type="VEuPathDB" id="VectorBase:CSON000519"/>
<feature type="transmembrane region" description="Helical" evidence="1">
    <location>
        <begin position="12"/>
        <end position="32"/>
    </location>
</feature>
<dbReference type="AlphaFoldDB" id="A0A336MFX2"/>
<feature type="transmembrane region" description="Helical" evidence="1">
    <location>
        <begin position="92"/>
        <end position="115"/>
    </location>
</feature>
<keyword evidence="1" id="KW-0472">Membrane</keyword>